<evidence type="ECO:0000256" key="2">
    <source>
        <dbReference type="ARBA" id="ARBA00023015"/>
    </source>
</evidence>
<dbReference type="InterPro" id="IPR039538">
    <property type="entry name" value="BetI_C"/>
</dbReference>
<dbReference type="GO" id="GO:0003700">
    <property type="term" value="F:DNA-binding transcription factor activity"/>
    <property type="evidence" value="ECO:0007669"/>
    <property type="project" value="TreeGrafter"/>
</dbReference>
<feature type="region of interest" description="Disordered" evidence="6">
    <location>
        <begin position="8"/>
        <end position="29"/>
    </location>
</feature>
<dbReference type="AlphaFoldDB" id="A0A7K3WIU7"/>
<evidence type="ECO:0000313" key="8">
    <source>
        <dbReference type="EMBL" id="NEL56276.1"/>
    </source>
</evidence>
<reference evidence="8 9" key="1">
    <citation type="submission" date="2020-02" db="EMBL/GenBank/DDBJ databases">
        <title>The whole genome sequence of CPCC 205119.</title>
        <authorList>
            <person name="Jiang Z."/>
        </authorList>
    </citation>
    <scope>NUCLEOTIDE SEQUENCE [LARGE SCALE GENOMIC DNA]</scope>
    <source>
        <strain evidence="8 9">CPCC 205119</strain>
    </source>
</reference>
<sequence length="223" mass="24392">MIRAYQCRGSSPRVDRTTRRDRVPQRVDHEQRRRQIGEALLRIAATRGLLAASMREVAAEAGVSLRLVQYYFHTKDELLLGSLPYLAERLGARIEARIRALGSPPAPRDVVVAALEAVLPTDQESRQIRTTYDAFYALVLADPSLAAKYEAKDPDALERFLTGQLAAAQAAGELAADHDPGHVAAGLLALTNGLGASVIGGQRSSEVATEVLDYHLDRLFRPR</sequence>
<dbReference type="EMBL" id="JAAGWK010000032">
    <property type="protein sequence ID" value="NEL56276.1"/>
    <property type="molecule type" value="Genomic_DNA"/>
</dbReference>
<dbReference type="GO" id="GO:0000976">
    <property type="term" value="F:transcription cis-regulatory region binding"/>
    <property type="evidence" value="ECO:0007669"/>
    <property type="project" value="TreeGrafter"/>
</dbReference>
<evidence type="ECO:0000256" key="3">
    <source>
        <dbReference type="ARBA" id="ARBA00023125"/>
    </source>
</evidence>
<dbReference type="InterPro" id="IPR001647">
    <property type="entry name" value="HTH_TetR"/>
</dbReference>
<dbReference type="InterPro" id="IPR050109">
    <property type="entry name" value="HTH-type_TetR-like_transc_reg"/>
</dbReference>
<keyword evidence="1" id="KW-0678">Repressor</keyword>
<accession>A0A7K3WIU7</accession>
<evidence type="ECO:0000256" key="4">
    <source>
        <dbReference type="ARBA" id="ARBA00023163"/>
    </source>
</evidence>
<dbReference type="InterPro" id="IPR009057">
    <property type="entry name" value="Homeodomain-like_sf"/>
</dbReference>
<dbReference type="InterPro" id="IPR036271">
    <property type="entry name" value="Tet_transcr_reg_TetR-rel_C_sf"/>
</dbReference>
<evidence type="ECO:0000313" key="9">
    <source>
        <dbReference type="Proteomes" id="UP000470470"/>
    </source>
</evidence>
<keyword evidence="4" id="KW-0804">Transcription</keyword>
<dbReference type="Proteomes" id="UP000470470">
    <property type="component" value="Unassembled WGS sequence"/>
</dbReference>
<evidence type="ECO:0000256" key="6">
    <source>
        <dbReference type="SAM" id="MobiDB-lite"/>
    </source>
</evidence>
<dbReference type="Pfam" id="PF00440">
    <property type="entry name" value="TetR_N"/>
    <property type="match status" value="1"/>
</dbReference>
<evidence type="ECO:0000259" key="7">
    <source>
        <dbReference type="PROSITE" id="PS50977"/>
    </source>
</evidence>
<dbReference type="PROSITE" id="PS50977">
    <property type="entry name" value="HTH_TETR_2"/>
    <property type="match status" value="1"/>
</dbReference>
<dbReference type="SUPFAM" id="SSF46689">
    <property type="entry name" value="Homeodomain-like"/>
    <property type="match status" value="1"/>
</dbReference>
<dbReference type="PANTHER" id="PTHR30055:SF219">
    <property type="entry name" value="TRANSCRIPTIONAL REGULATORY PROTEIN"/>
    <property type="match status" value="1"/>
</dbReference>
<evidence type="ECO:0000256" key="5">
    <source>
        <dbReference type="PROSITE-ProRule" id="PRU00335"/>
    </source>
</evidence>
<proteinExistence type="predicted"/>
<organism evidence="8 9">
    <name type="scientific">Goekera deserti</name>
    <dbReference type="NCBI Taxonomy" id="2497753"/>
    <lineage>
        <taxon>Bacteria</taxon>
        <taxon>Bacillati</taxon>
        <taxon>Actinomycetota</taxon>
        <taxon>Actinomycetes</taxon>
        <taxon>Geodermatophilales</taxon>
        <taxon>Geodermatophilaceae</taxon>
        <taxon>Goekera</taxon>
    </lineage>
</organism>
<keyword evidence="2" id="KW-0805">Transcription regulation</keyword>
<gene>
    <name evidence="8" type="ORF">G1H19_20095</name>
</gene>
<keyword evidence="3 5" id="KW-0238">DNA-binding</keyword>
<dbReference type="PANTHER" id="PTHR30055">
    <property type="entry name" value="HTH-TYPE TRANSCRIPTIONAL REGULATOR RUTR"/>
    <property type="match status" value="1"/>
</dbReference>
<keyword evidence="9" id="KW-1185">Reference proteome</keyword>
<dbReference type="SUPFAM" id="SSF48498">
    <property type="entry name" value="Tetracyclin repressor-like, C-terminal domain"/>
    <property type="match status" value="1"/>
</dbReference>
<comment type="caution">
    <text evidence="8">The sequence shown here is derived from an EMBL/GenBank/DDBJ whole genome shotgun (WGS) entry which is preliminary data.</text>
</comment>
<dbReference type="Gene3D" id="1.10.357.10">
    <property type="entry name" value="Tetracycline Repressor, domain 2"/>
    <property type="match status" value="1"/>
</dbReference>
<evidence type="ECO:0000256" key="1">
    <source>
        <dbReference type="ARBA" id="ARBA00022491"/>
    </source>
</evidence>
<feature type="DNA-binding region" description="H-T-H motif" evidence="5">
    <location>
        <begin position="53"/>
        <end position="72"/>
    </location>
</feature>
<feature type="compositionally biased region" description="Basic and acidic residues" evidence="6">
    <location>
        <begin position="13"/>
        <end position="29"/>
    </location>
</feature>
<protein>
    <submittedName>
        <fullName evidence="8">TetR/AcrR family transcriptional regulator</fullName>
    </submittedName>
</protein>
<feature type="domain" description="HTH tetR-type" evidence="7">
    <location>
        <begin position="30"/>
        <end position="90"/>
    </location>
</feature>
<name>A0A7K3WIU7_9ACTN</name>
<dbReference type="Pfam" id="PF13977">
    <property type="entry name" value="TetR_C_6"/>
    <property type="match status" value="1"/>
</dbReference>